<dbReference type="SUPFAM" id="SSF101898">
    <property type="entry name" value="NHL repeat"/>
    <property type="match status" value="2"/>
</dbReference>
<dbReference type="PANTHER" id="PTHR40274:SF4">
    <property type="entry name" value="BLL1406 PROTEIN"/>
    <property type="match status" value="1"/>
</dbReference>
<accession>A0ABQ3X834</accession>
<dbReference type="InterPro" id="IPR051344">
    <property type="entry name" value="Vgb"/>
</dbReference>
<sequence>MIRGSNGVAFGPDGRLYVAQFVAGQITALEVTGGDVEVVVAPGGPIEAPDDLAFGPDGSMYVTDLVPGRVWRRTAAGAVDLVAEGLRNPNGIAVAGDRLFVNEMVPGGRLLELFTDGRAPRVMADGLAMGNAMQIGPDGHLYYPHMITGEVHRIGLDGGSPQVYLENVHEPVAVRFDRAGTLFILSRDAGGTLTQVTERDRFSWPTGVCGMDNAVFDDENRMLVSSYATGGIAEINPEGRNRLLVRGGLTGPYGLAVDSIGGVHAADHYGFAHSNGFELSTFVHGIAADDNGRHVTSQFGRVRTMDETGTYRTRANLDEPFGITVDAAGALVIAEAGAGRVVAVELDDTLSVLADGLDRPMDVAFDDDGRCYVSDAGRGAVYRLDPVLDPTFDAPAPVVVAEGLDRPEGLAVAAGRLFVAEAGRGRVLSVDLTTGALSVEADGLWDGSVPRTAGNVASEGLPGVPRTFAGLATAGAELLVAAEGSILRLEIR</sequence>
<evidence type="ECO:0000313" key="1">
    <source>
        <dbReference type="EMBL" id="GID54647.1"/>
    </source>
</evidence>
<dbReference type="RefSeq" id="WP_203795740.1">
    <property type="nucleotide sequence ID" value="NZ_BAAAQE010000036.1"/>
</dbReference>
<protein>
    <recommendedName>
        <fullName evidence="3">Gluconolaconase</fullName>
    </recommendedName>
</protein>
<organism evidence="1 2">
    <name type="scientific">Actinoplanes couchii</name>
    <dbReference type="NCBI Taxonomy" id="403638"/>
    <lineage>
        <taxon>Bacteria</taxon>
        <taxon>Bacillati</taxon>
        <taxon>Actinomycetota</taxon>
        <taxon>Actinomycetes</taxon>
        <taxon>Micromonosporales</taxon>
        <taxon>Micromonosporaceae</taxon>
        <taxon>Actinoplanes</taxon>
    </lineage>
</organism>
<dbReference type="Proteomes" id="UP000612282">
    <property type="component" value="Unassembled WGS sequence"/>
</dbReference>
<evidence type="ECO:0000313" key="2">
    <source>
        <dbReference type="Proteomes" id="UP000612282"/>
    </source>
</evidence>
<dbReference type="SUPFAM" id="SSF63825">
    <property type="entry name" value="YWTD domain"/>
    <property type="match status" value="1"/>
</dbReference>
<name>A0ABQ3X834_9ACTN</name>
<evidence type="ECO:0008006" key="3">
    <source>
        <dbReference type="Google" id="ProtNLM"/>
    </source>
</evidence>
<dbReference type="PANTHER" id="PTHR40274">
    <property type="entry name" value="VIRGINIAMYCIN B LYASE"/>
    <property type="match status" value="1"/>
</dbReference>
<comment type="caution">
    <text evidence="1">The sequence shown here is derived from an EMBL/GenBank/DDBJ whole genome shotgun (WGS) entry which is preliminary data.</text>
</comment>
<dbReference type="InterPro" id="IPR011042">
    <property type="entry name" value="6-blade_b-propeller_TolB-like"/>
</dbReference>
<gene>
    <name evidence="1" type="ORF">Aco03nite_030510</name>
</gene>
<dbReference type="EMBL" id="BOMG01000042">
    <property type="protein sequence ID" value="GID54647.1"/>
    <property type="molecule type" value="Genomic_DNA"/>
</dbReference>
<proteinExistence type="predicted"/>
<dbReference type="Gene3D" id="2.120.10.30">
    <property type="entry name" value="TolB, C-terminal domain"/>
    <property type="match status" value="3"/>
</dbReference>
<keyword evidence="2" id="KW-1185">Reference proteome</keyword>
<reference evidence="1 2" key="1">
    <citation type="submission" date="2021-01" db="EMBL/GenBank/DDBJ databases">
        <title>Whole genome shotgun sequence of Actinoplanes couchii NBRC 106145.</title>
        <authorList>
            <person name="Komaki H."/>
            <person name="Tamura T."/>
        </authorList>
    </citation>
    <scope>NUCLEOTIDE SEQUENCE [LARGE SCALE GENOMIC DNA]</scope>
    <source>
        <strain evidence="1 2">NBRC 106145</strain>
    </source>
</reference>